<dbReference type="Gene3D" id="3.40.220.10">
    <property type="entry name" value="Leucine Aminopeptidase, subunit E, domain 1"/>
    <property type="match status" value="1"/>
</dbReference>
<evidence type="ECO:0000313" key="11">
    <source>
        <dbReference type="EMBL" id="ACY98633.1"/>
    </source>
</evidence>
<dbReference type="Pfam" id="PF02789">
    <property type="entry name" value="Peptidase_M17_N"/>
    <property type="match status" value="1"/>
</dbReference>
<dbReference type="HOGENOM" id="CLU_013734_2_2_11"/>
<dbReference type="Pfam" id="PF00883">
    <property type="entry name" value="Peptidase_M17"/>
    <property type="match status" value="1"/>
</dbReference>
<sequence>MGPARSATANSSAGTGHGPAGRSRNSKASRSTERKRSARALASDCVTTISLTSTAPSALEVDAIVIGIAPGGSDSSDGAPPRLADGAHDIDRAFGGRLATALQALGATGKAGEITKLPTLGTLPAPVLVAAGLGEETGADALRRASGAAVRALAGSAKVALALPAGTAEEVGAVALGALLGNYSFGKYRTGEHKKPVAELTVATGGPVEDGEQALERARTLASSVTLVRDLVNTPPSDLGPDDLAQIAAKVAGEVGLGVEILDEKALAEGGYGGIVGVGQGSARPPRLVRLAYSHPEAAKTVVFVGKGITFDTGGLSLKPSEAMDWMKSDMGGAGAVLGALRAIALLKPKVNVIGYLPLAENMPSGTAQRPSDVLTVYGGKTVEVLNTDAEGRLVMADALVRSGEDSPDLLVDVATLTGAQLVALGTRTCGVMANDDEVREKVVAAATRAGEAAWPMPLPAELRKGLESAVADIANISGERWGGMLVAGIFLKEFVPEGVKWAHLDIAGPAFNKGEPYGEVPKGGTGAATRTLVQIAEEVAAGTL</sequence>
<keyword evidence="8" id="KW-0479">Metal-binding</keyword>
<dbReference type="PANTHER" id="PTHR11963:SF23">
    <property type="entry name" value="CYTOSOL AMINOPEPTIDASE"/>
    <property type="match status" value="1"/>
</dbReference>
<gene>
    <name evidence="8" type="primary">pepA</name>
    <name evidence="11" type="ordered locus">Tcur_3091</name>
</gene>
<accession>D1A8Z5</accession>
<dbReference type="EC" id="3.4.11.10" evidence="8"/>
<dbReference type="GO" id="GO:0006508">
    <property type="term" value="P:proteolysis"/>
    <property type="evidence" value="ECO:0007669"/>
    <property type="project" value="UniProtKB-KW"/>
</dbReference>
<dbReference type="KEGG" id="tcu:Tcur_3091"/>
<proteinExistence type="inferred from homology"/>
<evidence type="ECO:0000256" key="8">
    <source>
        <dbReference type="HAMAP-Rule" id="MF_00181"/>
    </source>
</evidence>
<evidence type="ECO:0000256" key="7">
    <source>
        <dbReference type="ARBA" id="ARBA00049972"/>
    </source>
</evidence>
<feature type="region of interest" description="Disordered" evidence="9">
    <location>
        <begin position="1"/>
        <end position="39"/>
    </location>
</feature>
<dbReference type="EMBL" id="CP001738">
    <property type="protein sequence ID" value="ACY98633.1"/>
    <property type="molecule type" value="Genomic_DNA"/>
</dbReference>
<dbReference type="Proteomes" id="UP000001918">
    <property type="component" value="Chromosome"/>
</dbReference>
<dbReference type="GO" id="GO:0070006">
    <property type="term" value="F:metalloaminopeptidase activity"/>
    <property type="evidence" value="ECO:0007669"/>
    <property type="project" value="InterPro"/>
</dbReference>
<evidence type="ECO:0000256" key="2">
    <source>
        <dbReference type="ARBA" id="ARBA00000967"/>
    </source>
</evidence>
<comment type="catalytic activity">
    <reaction evidence="2 8">
        <text>Release of an N-terminal amino acid, preferentially leucine, but not glutamic or aspartic acids.</text>
        <dbReference type="EC" id="3.4.11.10"/>
    </reaction>
</comment>
<dbReference type="OrthoDB" id="9809354at2"/>
<name>D1A8Z5_THECD</name>
<dbReference type="InterPro" id="IPR023042">
    <property type="entry name" value="Peptidase_M17_leu_NH2_pept"/>
</dbReference>
<dbReference type="eggNOG" id="COG0260">
    <property type="taxonomic scope" value="Bacteria"/>
</dbReference>
<evidence type="ECO:0000256" key="9">
    <source>
        <dbReference type="SAM" id="MobiDB-lite"/>
    </source>
</evidence>
<keyword evidence="4 8" id="KW-0031">Aminopeptidase</keyword>
<dbReference type="STRING" id="471852.Tcur_3091"/>
<dbReference type="GO" id="GO:0005737">
    <property type="term" value="C:cytoplasm"/>
    <property type="evidence" value="ECO:0007669"/>
    <property type="project" value="UniProtKB-SubCell"/>
</dbReference>
<dbReference type="CDD" id="cd00433">
    <property type="entry name" value="Peptidase_M17"/>
    <property type="match status" value="1"/>
</dbReference>
<evidence type="ECO:0000259" key="10">
    <source>
        <dbReference type="PROSITE" id="PS00631"/>
    </source>
</evidence>
<evidence type="ECO:0000256" key="3">
    <source>
        <dbReference type="ARBA" id="ARBA00009528"/>
    </source>
</evidence>
<dbReference type="AlphaFoldDB" id="D1A8Z5"/>
<feature type="binding site" evidence="8">
    <location>
        <position position="307"/>
    </location>
    <ligand>
        <name>Mn(2+)</name>
        <dbReference type="ChEBI" id="CHEBI:29035"/>
        <label>2</label>
    </ligand>
</feature>
<comment type="function">
    <text evidence="7 8">Presumably involved in the processing and regular turnover of intracellular proteins. Catalyzes the removal of unsubstituted N-terminal amino acids from various peptides.</text>
</comment>
<feature type="domain" description="Cytosol aminopeptidase" evidence="10">
    <location>
        <begin position="387"/>
        <end position="394"/>
    </location>
</feature>
<dbReference type="InterPro" id="IPR043472">
    <property type="entry name" value="Macro_dom-like"/>
</dbReference>
<dbReference type="Gene3D" id="3.40.630.10">
    <property type="entry name" value="Zn peptidases"/>
    <property type="match status" value="1"/>
</dbReference>
<dbReference type="NCBIfam" id="NF002073">
    <property type="entry name" value="PRK00913.1-2"/>
    <property type="match status" value="1"/>
</dbReference>
<keyword evidence="12" id="KW-1185">Reference proteome</keyword>
<evidence type="ECO:0000256" key="5">
    <source>
        <dbReference type="ARBA" id="ARBA00022670"/>
    </source>
</evidence>
<evidence type="ECO:0000256" key="1">
    <source>
        <dbReference type="ARBA" id="ARBA00000135"/>
    </source>
</evidence>
<dbReference type="RefSeq" id="WP_012853417.1">
    <property type="nucleotide sequence ID" value="NC_013510.1"/>
</dbReference>
<feature type="binding site" evidence="8">
    <location>
        <position position="391"/>
    </location>
    <ligand>
        <name>Mn(2+)</name>
        <dbReference type="ChEBI" id="CHEBI:29035"/>
        <label>2</label>
    </ligand>
</feature>
<dbReference type="PRINTS" id="PR00481">
    <property type="entry name" value="LAMNOPPTDASE"/>
</dbReference>
<feature type="binding site" evidence="8">
    <location>
        <position position="389"/>
    </location>
    <ligand>
        <name>Mn(2+)</name>
        <dbReference type="ChEBI" id="CHEBI:29035"/>
        <label>1</label>
    </ligand>
</feature>
<dbReference type="SUPFAM" id="SSF53187">
    <property type="entry name" value="Zn-dependent exopeptidases"/>
    <property type="match status" value="1"/>
</dbReference>
<evidence type="ECO:0000256" key="4">
    <source>
        <dbReference type="ARBA" id="ARBA00022438"/>
    </source>
</evidence>
<comment type="cofactor">
    <cofactor evidence="8">
        <name>Mn(2+)</name>
        <dbReference type="ChEBI" id="CHEBI:29035"/>
    </cofactor>
    <text evidence="8">Binds 2 manganese ions per subunit.</text>
</comment>
<dbReference type="GO" id="GO:0030145">
    <property type="term" value="F:manganese ion binding"/>
    <property type="evidence" value="ECO:0007669"/>
    <property type="project" value="UniProtKB-UniRule"/>
</dbReference>
<feature type="binding site" evidence="8">
    <location>
        <position position="391"/>
    </location>
    <ligand>
        <name>Mn(2+)</name>
        <dbReference type="ChEBI" id="CHEBI:29035"/>
        <label>1</label>
    </ligand>
</feature>
<reference evidence="11 12" key="1">
    <citation type="journal article" date="2011" name="Stand. Genomic Sci.">
        <title>Complete genome sequence of Thermomonospora curvata type strain (B9).</title>
        <authorList>
            <person name="Chertkov O."/>
            <person name="Sikorski J."/>
            <person name="Nolan M."/>
            <person name="Lapidus A."/>
            <person name="Lucas S."/>
            <person name="Del Rio T.G."/>
            <person name="Tice H."/>
            <person name="Cheng J.F."/>
            <person name="Goodwin L."/>
            <person name="Pitluck S."/>
            <person name="Liolios K."/>
            <person name="Ivanova N."/>
            <person name="Mavromatis K."/>
            <person name="Mikhailova N."/>
            <person name="Ovchinnikova G."/>
            <person name="Pati A."/>
            <person name="Chen A."/>
            <person name="Palaniappan K."/>
            <person name="Djao O.D."/>
            <person name="Land M."/>
            <person name="Hauser L."/>
            <person name="Chang Y.J."/>
            <person name="Jeffries C.D."/>
            <person name="Brettin T."/>
            <person name="Han C."/>
            <person name="Detter J.C."/>
            <person name="Rohde M."/>
            <person name="Goker M."/>
            <person name="Woyke T."/>
            <person name="Bristow J."/>
            <person name="Eisen J.A."/>
            <person name="Markowitz V."/>
            <person name="Hugenholtz P."/>
            <person name="Klenk H.P."/>
            <person name="Kyrpides N.C."/>
        </authorList>
    </citation>
    <scope>NUCLEOTIDE SEQUENCE [LARGE SCALE GENOMIC DNA]</scope>
    <source>
        <strain evidence="12">ATCC 19995 / DSM 43183 / JCM 3096 / KCTC 9072 / NBRC 15933 / NCIMB 10081 / Henssen B9</strain>
    </source>
</reference>
<dbReference type="InterPro" id="IPR008283">
    <property type="entry name" value="Peptidase_M17_N"/>
</dbReference>
<dbReference type="HAMAP" id="MF_00181">
    <property type="entry name" value="Cytosol_peptidase_M17"/>
    <property type="match status" value="1"/>
</dbReference>
<keyword evidence="5 8" id="KW-0645">Protease</keyword>
<feature type="binding site" evidence="8">
    <location>
        <position position="330"/>
    </location>
    <ligand>
        <name>Mn(2+)</name>
        <dbReference type="ChEBI" id="CHEBI:29035"/>
        <label>2</label>
    </ligand>
</feature>
<keyword evidence="8" id="KW-0963">Cytoplasm</keyword>
<feature type="active site" evidence="8">
    <location>
        <position position="319"/>
    </location>
</feature>
<comment type="subcellular location">
    <subcellularLocation>
        <location evidence="8">Cytoplasm</location>
    </subcellularLocation>
</comment>
<evidence type="ECO:0000256" key="6">
    <source>
        <dbReference type="ARBA" id="ARBA00022801"/>
    </source>
</evidence>
<feature type="binding site" evidence="8">
    <location>
        <position position="312"/>
    </location>
    <ligand>
        <name>Mn(2+)</name>
        <dbReference type="ChEBI" id="CHEBI:29035"/>
        <label>2</label>
    </ligand>
</feature>
<dbReference type="InterPro" id="IPR011356">
    <property type="entry name" value="Leucine_aapep/pepB"/>
</dbReference>
<keyword evidence="8" id="KW-0464">Manganese</keyword>
<dbReference type="PANTHER" id="PTHR11963">
    <property type="entry name" value="LEUCINE AMINOPEPTIDASE-RELATED"/>
    <property type="match status" value="1"/>
</dbReference>
<dbReference type="InterPro" id="IPR000819">
    <property type="entry name" value="Peptidase_M17_C"/>
</dbReference>
<dbReference type="PROSITE" id="PS00631">
    <property type="entry name" value="CYTOSOL_AP"/>
    <property type="match status" value="1"/>
</dbReference>
<keyword evidence="6 8" id="KW-0378">Hydrolase</keyword>
<feature type="binding site" evidence="8">
    <location>
        <position position="312"/>
    </location>
    <ligand>
        <name>Mn(2+)</name>
        <dbReference type="ChEBI" id="CHEBI:29035"/>
        <label>1</label>
    </ligand>
</feature>
<comment type="similarity">
    <text evidence="3 8">Belongs to the peptidase M17 family.</text>
</comment>
<protein>
    <recommendedName>
        <fullName evidence="8">Probable cytosol aminopeptidase</fullName>
        <ecNumber evidence="8">3.4.11.1</ecNumber>
    </recommendedName>
    <alternativeName>
        <fullName evidence="8">Leucine aminopeptidase</fullName>
        <shortName evidence="8">LAP</shortName>
        <ecNumber evidence="8">3.4.11.10</ecNumber>
    </alternativeName>
    <alternativeName>
        <fullName evidence="8">Leucyl aminopeptidase</fullName>
    </alternativeName>
</protein>
<dbReference type="EC" id="3.4.11.1" evidence="8"/>
<feature type="active site" evidence="8">
    <location>
        <position position="393"/>
    </location>
</feature>
<organism evidence="11 12">
    <name type="scientific">Thermomonospora curvata (strain ATCC 19995 / DSM 43183 / JCM 3096 / KCTC 9072 / NBRC 15933 / NCIMB 10081 / Henssen B9)</name>
    <dbReference type="NCBI Taxonomy" id="471852"/>
    <lineage>
        <taxon>Bacteria</taxon>
        <taxon>Bacillati</taxon>
        <taxon>Actinomycetota</taxon>
        <taxon>Actinomycetes</taxon>
        <taxon>Streptosporangiales</taxon>
        <taxon>Thermomonosporaceae</taxon>
        <taxon>Thermomonospora</taxon>
    </lineage>
</organism>
<evidence type="ECO:0000313" key="12">
    <source>
        <dbReference type="Proteomes" id="UP000001918"/>
    </source>
</evidence>
<dbReference type="SUPFAM" id="SSF52949">
    <property type="entry name" value="Macro domain-like"/>
    <property type="match status" value="1"/>
</dbReference>
<comment type="catalytic activity">
    <reaction evidence="1 8">
        <text>Release of an N-terminal amino acid, Xaa-|-Yaa-, in which Xaa is preferably Leu, but may be other amino acids including Pro although not Arg or Lys, and Yaa may be Pro. Amino acid amides and methyl esters are also readily hydrolyzed, but rates on arylamides are exceedingly low.</text>
        <dbReference type="EC" id="3.4.11.1"/>
    </reaction>
</comment>